<reference evidence="2" key="1">
    <citation type="submission" date="2025-08" db="UniProtKB">
        <authorList>
            <consortium name="Ensembl"/>
        </authorList>
    </citation>
    <scope>IDENTIFICATION</scope>
</reference>
<dbReference type="Proteomes" id="UP000694416">
    <property type="component" value="Unplaced"/>
</dbReference>
<dbReference type="PANTHER" id="PTHR12138">
    <property type="entry name" value="PRIMATE-EXPANDED PROTEIN FAMILY"/>
    <property type="match status" value="1"/>
</dbReference>
<reference evidence="2" key="2">
    <citation type="submission" date="2025-09" db="UniProtKB">
        <authorList>
            <consortium name="Ensembl"/>
        </authorList>
    </citation>
    <scope>IDENTIFICATION</scope>
</reference>
<accession>A0A8C9GHT3</accession>
<evidence type="ECO:0000313" key="2">
    <source>
        <dbReference type="Ensembl" id="ENSPTEP00000003431.1"/>
    </source>
</evidence>
<proteinExistence type="predicted"/>
<protein>
    <submittedName>
        <fullName evidence="2">Uncharacterized protein</fullName>
    </submittedName>
</protein>
<name>A0A8C9GHT3_9PRIM</name>
<dbReference type="PANTHER" id="PTHR12138:SF75">
    <property type="entry name" value="SECRETED PROTEIN"/>
    <property type="match status" value="1"/>
</dbReference>
<dbReference type="Ensembl" id="ENSPTET00000005409.1">
    <property type="protein sequence ID" value="ENSPTEP00000003431.1"/>
    <property type="gene ID" value="ENSPTEG00000004101.1"/>
</dbReference>
<keyword evidence="3" id="KW-1185">Reference proteome</keyword>
<feature type="region of interest" description="Disordered" evidence="1">
    <location>
        <begin position="19"/>
        <end position="38"/>
    </location>
</feature>
<evidence type="ECO:0000313" key="3">
    <source>
        <dbReference type="Proteomes" id="UP000694416"/>
    </source>
</evidence>
<evidence type="ECO:0000256" key="1">
    <source>
        <dbReference type="SAM" id="MobiDB-lite"/>
    </source>
</evidence>
<sequence length="127" mass="13874">SVSRGLQIHGSWTEEIILGKPQRKLDNPPAQEGTSRLNPLPRHLWLQPQPGPSWHSSSSFFFFFLGRSLALLPGLECSGRISARCKLRLPGSRHSPASASRVAGTTGARQLTRLVFGIFSRDGVSPC</sequence>
<organism evidence="2 3">
    <name type="scientific">Piliocolobus tephrosceles</name>
    <name type="common">Ugandan red Colobus</name>
    <dbReference type="NCBI Taxonomy" id="591936"/>
    <lineage>
        <taxon>Eukaryota</taxon>
        <taxon>Metazoa</taxon>
        <taxon>Chordata</taxon>
        <taxon>Craniata</taxon>
        <taxon>Vertebrata</taxon>
        <taxon>Euteleostomi</taxon>
        <taxon>Mammalia</taxon>
        <taxon>Eutheria</taxon>
        <taxon>Euarchontoglires</taxon>
        <taxon>Primates</taxon>
        <taxon>Haplorrhini</taxon>
        <taxon>Catarrhini</taxon>
        <taxon>Cercopithecidae</taxon>
        <taxon>Colobinae</taxon>
        <taxon>Piliocolobus</taxon>
    </lineage>
</organism>
<dbReference type="AlphaFoldDB" id="A0A8C9GHT3"/>